<dbReference type="Proteomes" id="UP000812982">
    <property type="component" value="Unassembled WGS sequence"/>
</dbReference>
<evidence type="ECO:0000313" key="4">
    <source>
        <dbReference type="Proteomes" id="UP000812982"/>
    </source>
</evidence>
<organism evidence="3 4">
    <name type="scientific">[Mycobacterium] fortunisiensis</name>
    <dbReference type="NCBI Taxonomy" id="2600579"/>
    <lineage>
        <taxon>Bacteria</taxon>
        <taxon>Bacillati</taxon>
        <taxon>Actinomycetota</taxon>
        <taxon>Actinomycetes</taxon>
        <taxon>Mycobacteriales</taxon>
        <taxon>Mycobacteriaceae</taxon>
        <taxon>Mycolicibacterium</taxon>
    </lineage>
</organism>
<name>A0ABS6KH74_9MYCO</name>
<reference evidence="3 4" key="1">
    <citation type="journal article" date="2021" name="Sci. Rep.">
        <title>Phenotypic and genomic hallmarks of a novel, potentially pathogenic rapidly growing Mycobacterium species related to the Mycobacterium fortuitum complex.</title>
        <authorList>
            <person name="Gharbi R."/>
            <person name="Khanna V."/>
            <person name="Frigui W."/>
            <person name="Mhenni B."/>
            <person name="Brosch R."/>
            <person name="Mardassi H."/>
        </authorList>
    </citation>
    <scope>NUCLEOTIDE SEQUENCE [LARGE SCALE GENOMIC DNA]</scope>
    <source>
        <strain evidence="3 4">TNTM28</strain>
    </source>
</reference>
<sequence length="360" mass="37953">MKDRSIKEHGVAVFRLAVAAVRAFFSQGPSRKVLRRRLILFSILPAVLLLAVAAKLVTMVHYGDSARSHYLSYDSYSLADDVRRLKSFNVIDSYKPYFADGDRYVLEGKLAEAESEFKKSLSLVSQGRSCPVRINLEVVLETLGDLKNADGHRDEAKTFWTQALKVTQEAPGGCFDTTTEPDEERRTHLNETEQRLEDKLKDPEPQEGGGGGGGGGGEGGQGGGGDQGGGGEGGGDQGQGGQGDQGQGQGDQGQNQGQPDQGQGGQGQPDQGQQGQGQPDQGQGQQGQGEQGQGQPDQGQAGQAPGEPQDETTPDTVGADRIATDSGGVATHQLNPGQGDPDDVLKRLLEDSNASGTDRE</sequence>
<keyword evidence="4" id="KW-1185">Reference proteome</keyword>
<evidence type="ECO:0000256" key="1">
    <source>
        <dbReference type="SAM" id="MobiDB-lite"/>
    </source>
</evidence>
<evidence type="ECO:0008006" key="5">
    <source>
        <dbReference type="Google" id="ProtNLM"/>
    </source>
</evidence>
<dbReference type="EMBL" id="VOMB01000004">
    <property type="protein sequence ID" value="MBU9762919.1"/>
    <property type="molecule type" value="Genomic_DNA"/>
</dbReference>
<keyword evidence="2" id="KW-1133">Transmembrane helix</keyword>
<feature type="compositionally biased region" description="Low complexity" evidence="1">
    <location>
        <begin position="252"/>
        <end position="261"/>
    </location>
</feature>
<dbReference type="RefSeq" id="WP_372448068.1">
    <property type="nucleotide sequence ID" value="NZ_VOMB01000004.1"/>
</dbReference>
<feature type="compositionally biased region" description="Basic and acidic residues" evidence="1">
    <location>
        <begin position="183"/>
        <end position="204"/>
    </location>
</feature>
<evidence type="ECO:0000256" key="2">
    <source>
        <dbReference type="SAM" id="Phobius"/>
    </source>
</evidence>
<gene>
    <name evidence="3" type="ORF">FR943_03500</name>
</gene>
<accession>A0ABS6KH74</accession>
<keyword evidence="2" id="KW-0472">Membrane</keyword>
<comment type="caution">
    <text evidence="3">The sequence shown here is derived from an EMBL/GenBank/DDBJ whole genome shotgun (WGS) entry which is preliminary data.</text>
</comment>
<feature type="compositionally biased region" description="Low complexity" evidence="1">
    <location>
        <begin position="293"/>
        <end position="307"/>
    </location>
</feature>
<feature type="compositionally biased region" description="Low complexity" evidence="1">
    <location>
        <begin position="268"/>
        <end position="283"/>
    </location>
</feature>
<feature type="transmembrane region" description="Helical" evidence="2">
    <location>
        <begin position="38"/>
        <end position="62"/>
    </location>
</feature>
<feature type="region of interest" description="Disordered" evidence="1">
    <location>
        <begin position="170"/>
        <end position="344"/>
    </location>
</feature>
<keyword evidence="2" id="KW-0812">Transmembrane</keyword>
<evidence type="ECO:0000313" key="3">
    <source>
        <dbReference type="EMBL" id="MBU9762919.1"/>
    </source>
</evidence>
<protein>
    <recommendedName>
        <fullName evidence="5">Tetratricopeptide repeat protein</fullName>
    </recommendedName>
</protein>
<feature type="compositionally biased region" description="Gly residues" evidence="1">
    <location>
        <begin position="207"/>
        <end position="251"/>
    </location>
</feature>
<proteinExistence type="predicted"/>